<evidence type="ECO:0000256" key="1">
    <source>
        <dbReference type="PIRSR" id="PIRSR605019-1"/>
    </source>
</evidence>
<keyword evidence="1" id="KW-0862">Zinc</keyword>
<dbReference type="GO" id="GO:0008725">
    <property type="term" value="F:DNA-3-methyladenine glycosylase activity"/>
    <property type="evidence" value="ECO:0007669"/>
    <property type="project" value="InterPro"/>
</dbReference>
<organism evidence="2 3">
    <name type="scientific">Streptococcus sobrinus W1703</name>
    <dbReference type="NCBI Taxonomy" id="1227275"/>
    <lineage>
        <taxon>Bacteria</taxon>
        <taxon>Bacillati</taxon>
        <taxon>Bacillota</taxon>
        <taxon>Bacilli</taxon>
        <taxon>Lactobacillales</taxon>
        <taxon>Streptococcaceae</taxon>
        <taxon>Streptococcus</taxon>
    </lineage>
</organism>
<proteinExistence type="predicted"/>
<feature type="binding site" evidence="1">
    <location>
        <position position="26"/>
    </location>
    <ligand>
        <name>Zn(2+)</name>
        <dbReference type="ChEBI" id="CHEBI:29105"/>
    </ligand>
</feature>
<dbReference type="SUPFAM" id="SSF48150">
    <property type="entry name" value="DNA-glycosylase"/>
    <property type="match status" value="1"/>
</dbReference>
<dbReference type="Proteomes" id="UP000016617">
    <property type="component" value="Unassembled WGS sequence"/>
</dbReference>
<dbReference type="InterPro" id="IPR005019">
    <property type="entry name" value="Adenine_glyco"/>
</dbReference>
<dbReference type="EMBL" id="AWVA01000008">
    <property type="protein sequence ID" value="ERJ79014.1"/>
    <property type="molecule type" value="Genomic_DNA"/>
</dbReference>
<dbReference type="PATRIC" id="fig|1227275.3.peg.100"/>
<dbReference type="GO" id="GO:0046872">
    <property type="term" value="F:metal ion binding"/>
    <property type="evidence" value="ECO:0007669"/>
    <property type="project" value="UniProtKB-KW"/>
</dbReference>
<dbReference type="InterPro" id="IPR011257">
    <property type="entry name" value="DNA_glycosylase"/>
</dbReference>
<dbReference type="AlphaFoldDB" id="U2KP83"/>
<evidence type="ECO:0000313" key="3">
    <source>
        <dbReference type="Proteomes" id="UP000016617"/>
    </source>
</evidence>
<dbReference type="Pfam" id="PF03352">
    <property type="entry name" value="Adenine_glyco"/>
    <property type="match status" value="1"/>
</dbReference>
<feature type="binding site" evidence="1">
    <location>
        <position position="184"/>
    </location>
    <ligand>
        <name>Zn(2+)</name>
        <dbReference type="ChEBI" id="CHEBI:29105"/>
    </ligand>
</feature>
<evidence type="ECO:0000313" key="2">
    <source>
        <dbReference type="EMBL" id="ERJ79014.1"/>
    </source>
</evidence>
<feature type="binding site" evidence="1">
    <location>
        <position position="188"/>
    </location>
    <ligand>
        <name>Zn(2+)</name>
        <dbReference type="ChEBI" id="CHEBI:29105"/>
    </ligand>
</feature>
<name>U2KP83_9STRE</name>
<reference evidence="2 3" key="1">
    <citation type="submission" date="2013-06" db="EMBL/GenBank/DDBJ databases">
        <authorList>
            <person name="Weinstock G."/>
            <person name="Sodergren E."/>
            <person name="Lobos E.A."/>
            <person name="Fulton L."/>
            <person name="Fulton R."/>
            <person name="Courtney L."/>
            <person name="Fronick C."/>
            <person name="O'Laughlin M."/>
            <person name="Godfrey J."/>
            <person name="Wilson R.M."/>
            <person name="Miner T."/>
            <person name="Farmer C."/>
            <person name="Delehaunty K."/>
            <person name="Cordes M."/>
            <person name="Minx P."/>
            <person name="Tomlinson C."/>
            <person name="Chen J."/>
            <person name="Wollam A."/>
            <person name="Pepin K.H."/>
            <person name="Bhonagiri V."/>
            <person name="Zhang X."/>
            <person name="Warren W."/>
            <person name="Mitreva M."/>
            <person name="Mardis E.R."/>
            <person name="Wilson R.K."/>
        </authorList>
    </citation>
    <scope>NUCLEOTIDE SEQUENCE [LARGE SCALE GENOMIC DNA]</scope>
    <source>
        <strain evidence="2 3">W1703</strain>
    </source>
</reference>
<keyword evidence="1" id="KW-0479">Metal-binding</keyword>
<protein>
    <submittedName>
        <fullName evidence="2">Putative DNA-3-methyladenine glycosylase 1</fullName>
    </submittedName>
</protein>
<gene>
    <name evidence="2" type="ORF">HMPREF1557_00113</name>
</gene>
<feature type="binding site" evidence="1">
    <location>
        <position position="12"/>
    </location>
    <ligand>
        <name>Zn(2+)</name>
        <dbReference type="ChEBI" id="CHEBI:29105"/>
    </ligand>
</feature>
<accession>U2KP83</accession>
<dbReference type="PANTHER" id="PTHR30037">
    <property type="entry name" value="DNA-3-METHYLADENINE GLYCOSYLASE 1"/>
    <property type="match status" value="1"/>
</dbReference>
<dbReference type="PANTHER" id="PTHR30037:SF4">
    <property type="entry name" value="DNA-3-METHYLADENINE GLYCOSYLASE I"/>
    <property type="match status" value="1"/>
</dbReference>
<comment type="caution">
    <text evidence="2">The sequence shown here is derived from an EMBL/GenBank/DDBJ whole genome shotgun (WGS) entry which is preliminary data.</text>
</comment>
<sequence length="191" mass="22047">MAFKKGSSMNRCGWVKMTNPLYIAYHDQEWGRPLHDERALFELLCLEGYQAGLSWETILNKRQAFKKAFHNYDISQVAQMSNQELDNLLDNPDIIRHKAKLYATRANAQVFQAIQKEFGSFDHYIWSYVNFTPLVNKVDSYKDLPTQTDLSQEIAKDLKKCGCKFVGPTTTYSFLEAAGLINDHENSCDFK</sequence>
<dbReference type="GO" id="GO:0006284">
    <property type="term" value="P:base-excision repair"/>
    <property type="evidence" value="ECO:0007669"/>
    <property type="project" value="InterPro"/>
</dbReference>
<dbReference type="Gene3D" id="1.10.340.30">
    <property type="entry name" value="Hypothetical protein, domain 2"/>
    <property type="match status" value="1"/>
</dbReference>
<dbReference type="HOGENOM" id="CLU_083758_1_0_9"/>
<dbReference type="InterPro" id="IPR052891">
    <property type="entry name" value="DNA-3mA_glycosylase"/>
</dbReference>